<evidence type="ECO:0000256" key="2">
    <source>
        <dbReference type="ARBA" id="ARBA00011738"/>
    </source>
</evidence>
<evidence type="ECO:0000256" key="5">
    <source>
        <dbReference type="ARBA" id="ARBA00023295"/>
    </source>
</evidence>
<evidence type="ECO:0000256" key="3">
    <source>
        <dbReference type="ARBA" id="ARBA00022801"/>
    </source>
</evidence>
<dbReference type="GO" id="GO:0005975">
    <property type="term" value="P:carbohydrate metabolic process"/>
    <property type="evidence" value="ECO:0007669"/>
    <property type="project" value="InterPro"/>
</dbReference>
<dbReference type="PANTHER" id="PTHR10353:SF36">
    <property type="entry name" value="LP05116P"/>
    <property type="match status" value="1"/>
</dbReference>
<evidence type="ECO:0000313" key="8">
    <source>
        <dbReference type="EMBL" id="KAK9721940.1"/>
    </source>
</evidence>
<dbReference type="PROSITE" id="PS00653">
    <property type="entry name" value="GLYCOSYL_HYDROL_F1_2"/>
    <property type="match status" value="1"/>
</dbReference>
<protein>
    <submittedName>
        <fullName evidence="8">Glycosyl hydrolase family 1</fullName>
    </submittedName>
</protein>
<gene>
    <name evidence="8" type="ORF">QE152_g19931</name>
</gene>
<comment type="similarity">
    <text evidence="1 6">Belongs to the glycosyl hydrolase 1 family.</text>
</comment>
<dbReference type="EMBL" id="JASPKY010000193">
    <property type="protein sequence ID" value="KAK9721940.1"/>
    <property type="molecule type" value="Genomic_DNA"/>
</dbReference>
<evidence type="ECO:0000256" key="4">
    <source>
        <dbReference type="ARBA" id="ARBA00023180"/>
    </source>
</evidence>
<accession>A0AAW1KPN7</accession>
<keyword evidence="9" id="KW-1185">Reference proteome</keyword>
<keyword evidence="5" id="KW-0326">Glycosidase</keyword>
<dbReference type="InterPro" id="IPR017853">
    <property type="entry name" value="GH"/>
</dbReference>
<dbReference type="PRINTS" id="PR00131">
    <property type="entry name" value="GLHYDRLASE1"/>
</dbReference>
<dbReference type="InterPro" id="IPR001360">
    <property type="entry name" value="Glyco_hydro_1"/>
</dbReference>
<keyword evidence="3 8" id="KW-0378">Hydrolase</keyword>
<keyword evidence="7" id="KW-0732">Signal</keyword>
<dbReference type="FunFam" id="3.20.20.80:FF:000013">
    <property type="entry name" value="lactase-phlorizin hydrolase"/>
    <property type="match status" value="1"/>
</dbReference>
<dbReference type="GO" id="GO:0008422">
    <property type="term" value="F:beta-glucosidase activity"/>
    <property type="evidence" value="ECO:0007669"/>
    <property type="project" value="TreeGrafter"/>
</dbReference>
<comment type="caution">
    <text evidence="8">The sequence shown here is derived from an EMBL/GenBank/DDBJ whole genome shotgun (WGS) entry which is preliminary data.</text>
</comment>
<sequence>MKTPIVILLLAYFCKGQQLSFDSNFRFGVATASYQVEGAWNIDGKGESIWDHLTHTQSSYIVDGSNGDIACDAYHKTAEDVQRLVDLGVDFYRFSISWPRIFPSGHRNYINQAGIDYYNGLIDELLAHNITPMVTMYHWDLPQSLQEIGGWPNPLLVNYFVDYADVLFSSFGDRVKEWITFNEPVQVCSDAYSTGGLAPAYTQDGIGGYLCSYTLLMAHARTYELYNNNYRDTQNGRVGITLSASWGYPASNSDEDVEAAENFLQFKVGWFAHPIFSSTGDFPTVMKERIAQLSQEEGFPRSRLPSFTDEEVALLKGSSDFFGLNHYTTNECSVLPEEDAIRPSQQADHGALCVQPPGTEVGGSDWLYVVPEGIRNLLNWIRTEYDNPEVMITENGFSDRDGDLNDCRRINYFNEYLQNVLEAIEDGCNVTTYTAWSFMDNFEWMKGYSEKFGLYYVDFNDDDRPRTPKMSAYVFKNIIQTRVIDTTYTPDGFEVCAAE</sequence>
<feature type="chain" id="PRO_5043475082" evidence="7">
    <location>
        <begin position="17"/>
        <end position="499"/>
    </location>
</feature>
<name>A0AAW1KPN7_POPJA</name>
<keyword evidence="4" id="KW-0325">Glycoprotein</keyword>
<dbReference type="Gene3D" id="3.20.20.80">
    <property type="entry name" value="Glycosidases"/>
    <property type="match status" value="1"/>
</dbReference>
<feature type="signal peptide" evidence="7">
    <location>
        <begin position="1"/>
        <end position="16"/>
    </location>
</feature>
<dbReference type="Pfam" id="PF00232">
    <property type="entry name" value="Glyco_hydro_1"/>
    <property type="match status" value="1"/>
</dbReference>
<evidence type="ECO:0000256" key="6">
    <source>
        <dbReference type="RuleBase" id="RU003690"/>
    </source>
</evidence>
<dbReference type="Proteomes" id="UP001458880">
    <property type="component" value="Unassembled WGS sequence"/>
</dbReference>
<dbReference type="AlphaFoldDB" id="A0AAW1KPN7"/>
<evidence type="ECO:0000256" key="7">
    <source>
        <dbReference type="SAM" id="SignalP"/>
    </source>
</evidence>
<dbReference type="InterPro" id="IPR033132">
    <property type="entry name" value="GH_1_N_CS"/>
</dbReference>
<evidence type="ECO:0000313" key="9">
    <source>
        <dbReference type="Proteomes" id="UP001458880"/>
    </source>
</evidence>
<evidence type="ECO:0000256" key="1">
    <source>
        <dbReference type="ARBA" id="ARBA00010838"/>
    </source>
</evidence>
<reference evidence="8 9" key="1">
    <citation type="journal article" date="2024" name="BMC Genomics">
        <title>De novo assembly and annotation of Popillia japonica's genome with initial clues to its potential as an invasive pest.</title>
        <authorList>
            <person name="Cucini C."/>
            <person name="Boschi S."/>
            <person name="Funari R."/>
            <person name="Cardaioli E."/>
            <person name="Iannotti N."/>
            <person name="Marturano G."/>
            <person name="Paoli F."/>
            <person name="Bruttini M."/>
            <person name="Carapelli A."/>
            <person name="Frati F."/>
            <person name="Nardi F."/>
        </authorList>
    </citation>
    <scope>NUCLEOTIDE SEQUENCE [LARGE SCALE GENOMIC DNA]</scope>
    <source>
        <strain evidence="8">DMR45628</strain>
    </source>
</reference>
<dbReference type="PANTHER" id="PTHR10353">
    <property type="entry name" value="GLYCOSYL HYDROLASE"/>
    <property type="match status" value="1"/>
</dbReference>
<comment type="subunit">
    <text evidence="2">Homodimer.</text>
</comment>
<dbReference type="SUPFAM" id="SSF51445">
    <property type="entry name" value="(Trans)glycosidases"/>
    <property type="match status" value="1"/>
</dbReference>
<organism evidence="8 9">
    <name type="scientific">Popillia japonica</name>
    <name type="common">Japanese beetle</name>
    <dbReference type="NCBI Taxonomy" id="7064"/>
    <lineage>
        <taxon>Eukaryota</taxon>
        <taxon>Metazoa</taxon>
        <taxon>Ecdysozoa</taxon>
        <taxon>Arthropoda</taxon>
        <taxon>Hexapoda</taxon>
        <taxon>Insecta</taxon>
        <taxon>Pterygota</taxon>
        <taxon>Neoptera</taxon>
        <taxon>Endopterygota</taxon>
        <taxon>Coleoptera</taxon>
        <taxon>Polyphaga</taxon>
        <taxon>Scarabaeiformia</taxon>
        <taxon>Scarabaeidae</taxon>
        <taxon>Rutelinae</taxon>
        <taxon>Popillia</taxon>
    </lineage>
</organism>
<proteinExistence type="inferred from homology"/>